<evidence type="ECO:0000313" key="3">
    <source>
        <dbReference type="Proteomes" id="UP000034107"/>
    </source>
</evidence>
<sequence length="182" mass="19767">MTSGANKAYKFFLLLVSCLLFRLLPFRAPNIEPITASLMPISGALGALAGFSFAVLSVFMYDLITGTLGVHTFFVAGAFAVLGIWGGRYFKEHKADTVSYIRFAVWGTLFFDAVTGLILGPVFYGQPFAVALAGQIPFTMLHLLGNVVFAATLSPLIYRLLIKKRKPDVKLSPTNALSPKII</sequence>
<gene>
    <name evidence="2" type="ORF">UX31_C0033G0011</name>
</gene>
<evidence type="ECO:0000256" key="1">
    <source>
        <dbReference type="SAM" id="Phobius"/>
    </source>
</evidence>
<dbReference type="AlphaFoldDB" id="A0A0G1QSD8"/>
<evidence type="ECO:0008006" key="4">
    <source>
        <dbReference type="Google" id="ProtNLM"/>
    </source>
</evidence>
<feature type="transmembrane region" description="Helical" evidence="1">
    <location>
        <begin position="73"/>
        <end position="91"/>
    </location>
</feature>
<name>A0A0G1QSD8_9BACT</name>
<feature type="transmembrane region" description="Helical" evidence="1">
    <location>
        <begin position="103"/>
        <end position="124"/>
    </location>
</feature>
<keyword evidence="1" id="KW-0812">Transmembrane</keyword>
<protein>
    <recommendedName>
        <fullName evidence="4">Rod shape-determining protein MreD</fullName>
    </recommendedName>
</protein>
<feature type="transmembrane region" description="Helical" evidence="1">
    <location>
        <begin position="36"/>
        <end position="61"/>
    </location>
</feature>
<keyword evidence="1" id="KW-1133">Transmembrane helix</keyword>
<dbReference type="Proteomes" id="UP000034107">
    <property type="component" value="Unassembled WGS sequence"/>
</dbReference>
<evidence type="ECO:0000313" key="2">
    <source>
        <dbReference type="EMBL" id="KKU20653.1"/>
    </source>
</evidence>
<comment type="caution">
    <text evidence="2">The sequence shown here is derived from an EMBL/GenBank/DDBJ whole genome shotgun (WGS) entry which is preliminary data.</text>
</comment>
<accession>A0A0G1QSD8</accession>
<dbReference type="Gene3D" id="1.10.1760.20">
    <property type="match status" value="1"/>
</dbReference>
<organism evidence="2 3">
    <name type="scientific">Candidatus Nomurabacteria bacterium GW2011_GWA1_46_11</name>
    <dbReference type="NCBI Taxonomy" id="1618732"/>
    <lineage>
        <taxon>Bacteria</taxon>
        <taxon>Candidatus Nomuraibacteriota</taxon>
    </lineage>
</organism>
<feature type="transmembrane region" description="Helical" evidence="1">
    <location>
        <begin position="136"/>
        <end position="161"/>
    </location>
</feature>
<reference evidence="2 3" key="1">
    <citation type="journal article" date="2015" name="Nature">
        <title>rRNA introns, odd ribosomes, and small enigmatic genomes across a large radiation of phyla.</title>
        <authorList>
            <person name="Brown C.T."/>
            <person name="Hug L.A."/>
            <person name="Thomas B.C."/>
            <person name="Sharon I."/>
            <person name="Castelle C.J."/>
            <person name="Singh A."/>
            <person name="Wilkins M.J."/>
            <person name="Williams K.H."/>
            <person name="Banfield J.F."/>
        </authorList>
    </citation>
    <scope>NUCLEOTIDE SEQUENCE [LARGE SCALE GENOMIC DNA]</scope>
</reference>
<dbReference type="EMBL" id="LCLS01000033">
    <property type="protein sequence ID" value="KKU20653.1"/>
    <property type="molecule type" value="Genomic_DNA"/>
</dbReference>
<keyword evidence="1" id="KW-0472">Membrane</keyword>
<proteinExistence type="predicted"/>